<dbReference type="InterPro" id="IPR011990">
    <property type="entry name" value="TPR-like_helical_dom_sf"/>
</dbReference>
<name>A0A1R1PL46_ZANCU</name>
<feature type="compositionally biased region" description="Basic and acidic residues" evidence="1">
    <location>
        <begin position="366"/>
        <end position="378"/>
    </location>
</feature>
<sequence length="595" mass="67048">MFTYNEPEIPRLPLAKAVNFPQRLDASSGFDTEDSGPFSTHSKLVSYEHTPTPTPHVSSATSTPASSALNANGEKMSQAAELNTNEKSALLRLPATNLQGTFKRAYELLILIADKIGWDDLLRLRSSAFVMEEEYRNTLSRTSEASHKRGLDLGASVEVDNDNDNNTNTNVEVRAEMDAHAGLDSDVDVDKVVSMVQKASIDSRESHGSIPSIEQKESSFDEIPISDNEVEVEVEAEIISENDSKDMNGIDTENVNDTQNINQSDIEHEKEKEKENENEKENSVEEEKQAESEIEKKDVDVSEEVADQEEEKEEEDIEEINGEQQDEEKEVEGEIEKPKKKKKNKKKKAIPQVDGNDDDETSQLDIPDRNVSKYDKDRTGPKRLCERWLDNLFMILYEDLRVYTMWKAEMQHLKSTGQPITYRHTQAEWEALGDVSLRLLHLEDSKTAFLMSLEYRFSAHAWKSLLTLTLAPPSPFLNISTSVLPPPSSTPVHSSRVSSTLLSPSPATSLAHHDAIDLKSCLIATTWLACNCHRWYNDMVYPSFVCKTILQLVSKFGFSKVQNSIISLNLNQNVYLLMAKYLSYAKDFSTLGFNL</sequence>
<keyword evidence="3" id="KW-1185">Reference proteome</keyword>
<gene>
    <name evidence="2" type="ORF">AX774_g4847</name>
</gene>
<dbReference type="GO" id="GO:0034044">
    <property type="term" value="C:exomer complex"/>
    <property type="evidence" value="ECO:0007669"/>
    <property type="project" value="UniProtKB-ARBA"/>
</dbReference>
<feature type="compositionally biased region" description="Basic residues" evidence="1">
    <location>
        <begin position="338"/>
        <end position="349"/>
    </location>
</feature>
<feature type="compositionally biased region" description="Acidic residues" evidence="1">
    <location>
        <begin position="301"/>
        <end position="331"/>
    </location>
</feature>
<feature type="region of interest" description="Disordered" evidence="1">
    <location>
        <begin position="29"/>
        <end position="69"/>
    </location>
</feature>
<feature type="region of interest" description="Disordered" evidence="1">
    <location>
        <begin position="199"/>
        <end position="227"/>
    </location>
</feature>
<dbReference type="PANTHER" id="PTHR31975">
    <property type="entry name" value="BUD SITE SELECTION PROTEIN 7-RELATED"/>
    <property type="match status" value="1"/>
</dbReference>
<feature type="compositionally biased region" description="Polar residues" evidence="1">
    <location>
        <begin position="251"/>
        <end position="264"/>
    </location>
</feature>
<feature type="compositionally biased region" description="Basic and acidic residues" evidence="1">
    <location>
        <begin position="265"/>
        <end position="300"/>
    </location>
</feature>
<evidence type="ECO:0000313" key="3">
    <source>
        <dbReference type="Proteomes" id="UP000188320"/>
    </source>
</evidence>
<proteinExistence type="predicted"/>
<reference evidence="3" key="1">
    <citation type="submission" date="2017-01" db="EMBL/GenBank/DDBJ databases">
        <authorList>
            <person name="Wang Y."/>
            <person name="White M."/>
            <person name="Kvist S."/>
            <person name="Moncalvo J.-M."/>
        </authorList>
    </citation>
    <scope>NUCLEOTIDE SEQUENCE [LARGE SCALE GENOMIC DNA]</scope>
    <source>
        <strain evidence="3">COL-18-3</strain>
    </source>
</reference>
<dbReference type="EMBL" id="LSSK01000844">
    <property type="protein sequence ID" value="OMH81698.1"/>
    <property type="molecule type" value="Genomic_DNA"/>
</dbReference>
<dbReference type="AlphaFoldDB" id="A0A1R1PL46"/>
<dbReference type="Pfam" id="PF09295">
    <property type="entry name" value="ChAPs"/>
    <property type="match status" value="1"/>
</dbReference>
<comment type="caution">
    <text evidence="2">The sequence shown here is derived from an EMBL/GenBank/DDBJ whole genome shotgun (WGS) entry which is preliminary data.</text>
</comment>
<accession>A0A1R1PL46</accession>
<dbReference type="GO" id="GO:0006893">
    <property type="term" value="P:Golgi to plasma membrane transport"/>
    <property type="evidence" value="ECO:0007669"/>
    <property type="project" value="TreeGrafter"/>
</dbReference>
<feature type="region of interest" description="Disordered" evidence="1">
    <location>
        <begin position="239"/>
        <end position="378"/>
    </location>
</feature>
<dbReference type="Proteomes" id="UP000188320">
    <property type="component" value="Unassembled WGS sequence"/>
</dbReference>
<protein>
    <submittedName>
        <fullName evidence="2">Uncharacterized protein</fullName>
    </submittedName>
</protein>
<evidence type="ECO:0000256" key="1">
    <source>
        <dbReference type="SAM" id="MobiDB-lite"/>
    </source>
</evidence>
<dbReference type="OrthoDB" id="434695at2759"/>
<organism evidence="2 3">
    <name type="scientific">Zancudomyces culisetae</name>
    <name type="common">Gut fungus</name>
    <name type="synonym">Smittium culisetae</name>
    <dbReference type="NCBI Taxonomy" id="1213189"/>
    <lineage>
        <taxon>Eukaryota</taxon>
        <taxon>Fungi</taxon>
        <taxon>Fungi incertae sedis</taxon>
        <taxon>Zoopagomycota</taxon>
        <taxon>Kickxellomycotina</taxon>
        <taxon>Harpellomycetes</taxon>
        <taxon>Harpellales</taxon>
        <taxon>Legeriomycetaceae</taxon>
        <taxon>Zancudomyces</taxon>
    </lineage>
</organism>
<feature type="compositionally biased region" description="Low complexity" evidence="1">
    <location>
        <begin position="49"/>
        <end position="68"/>
    </location>
</feature>
<dbReference type="Gene3D" id="1.25.40.10">
    <property type="entry name" value="Tetratricopeptide repeat domain"/>
    <property type="match status" value="2"/>
</dbReference>
<evidence type="ECO:0000313" key="2">
    <source>
        <dbReference type="EMBL" id="OMH81698.1"/>
    </source>
</evidence>
<dbReference type="InterPro" id="IPR015374">
    <property type="entry name" value="ChAPs"/>
</dbReference>
<dbReference type="PANTHER" id="PTHR31975:SF1">
    <property type="entry name" value="BUD SITE SELECTION PROTEIN 7-RELATED"/>
    <property type="match status" value="1"/>
</dbReference>